<sequence length="109" mass="12333">GRCRKNSILALRVGDRWVERVSELRAEIVDYFMTHFLESVNNRPTLDGIEFQGLDPVEVLALTVPFPATEIEEVVLSSNGDKSPGPDGFNFAFFKRFWGLLKDEVGVLF</sequence>
<dbReference type="Proteomes" id="UP000265520">
    <property type="component" value="Unassembled WGS sequence"/>
</dbReference>
<dbReference type="EMBL" id="LXQA010341731">
    <property type="protein sequence ID" value="MCI45265.1"/>
    <property type="molecule type" value="Genomic_DNA"/>
</dbReference>
<protein>
    <recommendedName>
        <fullName evidence="3">Endonuclease/exonuclease/phosphatase family protein</fullName>
    </recommendedName>
</protein>
<organism evidence="1 2">
    <name type="scientific">Trifolium medium</name>
    <dbReference type="NCBI Taxonomy" id="97028"/>
    <lineage>
        <taxon>Eukaryota</taxon>
        <taxon>Viridiplantae</taxon>
        <taxon>Streptophyta</taxon>
        <taxon>Embryophyta</taxon>
        <taxon>Tracheophyta</taxon>
        <taxon>Spermatophyta</taxon>
        <taxon>Magnoliopsida</taxon>
        <taxon>eudicotyledons</taxon>
        <taxon>Gunneridae</taxon>
        <taxon>Pentapetalae</taxon>
        <taxon>rosids</taxon>
        <taxon>fabids</taxon>
        <taxon>Fabales</taxon>
        <taxon>Fabaceae</taxon>
        <taxon>Papilionoideae</taxon>
        <taxon>50 kb inversion clade</taxon>
        <taxon>NPAAA clade</taxon>
        <taxon>Hologalegina</taxon>
        <taxon>IRL clade</taxon>
        <taxon>Trifolieae</taxon>
        <taxon>Trifolium</taxon>
    </lineage>
</organism>
<feature type="non-terminal residue" evidence="1">
    <location>
        <position position="109"/>
    </location>
</feature>
<proteinExistence type="predicted"/>
<evidence type="ECO:0008006" key="3">
    <source>
        <dbReference type="Google" id="ProtNLM"/>
    </source>
</evidence>
<evidence type="ECO:0000313" key="1">
    <source>
        <dbReference type="EMBL" id="MCI45265.1"/>
    </source>
</evidence>
<reference evidence="1 2" key="1">
    <citation type="journal article" date="2018" name="Front. Plant Sci.">
        <title>Red Clover (Trifolium pratense) and Zigzag Clover (T. medium) - A Picture of Genomic Similarities and Differences.</title>
        <authorList>
            <person name="Dluhosova J."/>
            <person name="Istvanek J."/>
            <person name="Nedelnik J."/>
            <person name="Repkova J."/>
        </authorList>
    </citation>
    <scope>NUCLEOTIDE SEQUENCE [LARGE SCALE GENOMIC DNA]</scope>
    <source>
        <strain evidence="2">cv. 10/8</strain>
        <tissue evidence="1">Leaf</tissue>
    </source>
</reference>
<feature type="non-terminal residue" evidence="1">
    <location>
        <position position="1"/>
    </location>
</feature>
<keyword evidence="2" id="KW-1185">Reference proteome</keyword>
<comment type="caution">
    <text evidence="1">The sequence shown here is derived from an EMBL/GenBank/DDBJ whole genome shotgun (WGS) entry which is preliminary data.</text>
</comment>
<accession>A0A392SBK1</accession>
<name>A0A392SBK1_9FABA</name>
<evidence type="ECO:0000313" key="2">
    <source>
        <dbReference type="Proteomes" id="UP000265520"/>
    </source>
</evidence>
<dbReference type="AlphaFoldDB" id="A0A392SBK1"/>